<organism evidence="1 2">
    <name type="scientific">Gossypium stocksii</name>
    <dbReference type="NCBI Taxonomy" id="47602"/>
    <lineage>
        <taxon>Eukaryota</taxon>
        <taxon>Viridiplantae</taxon>
        <taxon>Streptophyta</taxon>
        <taxon>Embryophyta</taxon>
        <taxon>Tracheophyta</taxon>
        <taxon>Spermatophyta</taxon>
        <taxon>Magnoliopsida</taxon>
        <taxon>eudicotyledons</taxon>
        <taxon>Gunneridae</taxon>
        <taxon>Pentapetalae</taxon>
        <taxon>rosids</taxon>
        <taxon>malvids</taxon>
        <taxon>Malvales</taxon>
        <taxon>Malvaceae</taxon>
        <taxon>Malvoideae</taxon>
        <taxon>Gossypium</taxon>
    </lineage>
</organism>
<evidence type="ECO:0000313" key="1">
    <source>
        <dbReference type="EMBL" id="KAH1089692.1"/>
    </source>
</evidence>
<accession>A0A9D4A3L0</accession>
<dbReference type="EMBL" id="JAIQCV010000006">
    <property type="protein sequence ID" value="KAH1089692.1"/>
    <property type="molecule type" value="Genomic_DNA"/>
</dbReference>
<keyword evidence="2" id="KW-1185">Reference proteome</keyword>
<dbReference type="Proteomes" id="UP000828251">
    <property type="component" value="Unassembled WGS sequence"/>
</dbReference>
<evidence type="ECO:0008006" key="3">
    <source>
        <dbReference type="Google" id="ProtNLM"/>
    </source>
</evidence>
<gene>
    <name evidence="1" type="ORF">J1N35_016949</name>
</gene>
<dbReference type="AlphaFoldDB" id="A0A9D4A3L0"/>
<reference evidence="1 2" key="1">
    <citation type="journal article" date="2021" name="Plant Biotechnol. J.">
        <title>Multi-omics assisted identification of the key and species-specific regulatory components of drought-tolerant mechanisms in Gossypium stocksii.</title>
        <authorList>
            <person name="Yu D."/>
            <person name="Ke L."/>
            <person name="Zhang D."/>
            <person name="Wu Y."/>
            <person name="Sun Y."/>
            <person name="Mei J."/>
            <person name="Sun J."/>
            <person name="Sun Y."/>
        </authorList>
    </citation>
    <scope>NUCLEOTIDE SEQUENCE [LARGE SCALE GENOMIC DNA]</scope>
    <source>
        <strain evidence="2">cv. E1</strain>
        <tissue evidence="1">Leaf</tissue>
    </source>
</reference>
<protein>
    <recommendedName>
        <fullName evidence="3">RNase H type-1 domain-containing protein</fullName>
    </recommendedName>
</protein>
<evidence type="ECO:0000313" key="2">
    <source>
        <dbReference type="Proteomes" id="UP000828251"/>
    </source>
</evidence>
<sequence>MTFYDDGNGNNDGAVEVIPTALEKAAECFAIAVNIKRVEDSLCISRQMGQTRAGFFKIDIDGSALQTQGALEQERSSGITTENGWSDRSGTYRKPQALKQSYELYEMALNCCIIYHLLQTLINDCGTLLHSFQNWTLKHMFREANGEVDTMARKGSNLSTSNSI</sequence>
<proteinExistence type="predicted"/>
<comment type="caution">
    <text evidence="1">The sequence shown here is derived from an EMBL/GenBank/DDBJ whole genome shotgun (WGS) entry which is preliminary data.</text>
</comment>
<name>A0A9D4A3L0_9ROSI</name>